<reference evidence="4" key="2">
    <citation type="submission" date="2019-02" db="EMBL/GenBank/DDBJ databases">
        <title>FDA dAtabase for Regulatory Grade micrObial Sequences (FDA-ARGOS): Supporting development and validation of Infectious Disease Dx tests.</title>
        <authorList>
            <person name="Duncan R."/>
            <person name="Fisher C."/>
            <person name="Tallon L."/>
            <person name="Sadzewicz L."/>
            <person name="Sengamalay N."/>
            <person name="Ott S."/>
            <person name="Godinez A."/>
            <person name="Nagaraj S."/>
            <person name="Vavikolanu K."/>
            <person name="Vyas G."/>
            <person name="Nadendla S."/>
            <person name="Aluvathingal J."/>
            <person name="Sichtig H."/>
        </authorList>
    </citation>
    <scope>NUCLEOTIDE SEQUENCE [LARGE SCALE GENOMIC DNA]</scope>
    <source>
        <strain evidence="4">FDAARGOS_360</strain>
    </source>
</reference>
<name>A0A504XQ00_LEIDO</name>
<accession>A0A504XQ00</accession>
<reference evidence="2" key="3">
    <citation type="submission" date="2020-06" db="EMBL/GenBank/DDBJ databases">
        <authorList>
            <person name="Camacho E."/>
            <person name="Gonzalez-de la Fuente S."/>
            <person name="Rastrojo A."/>
            <person name="Peiro-Pastor R."/>
            <person name="Solana JC."/>
            <person name="Tabera L."/>
            <person name="Gamarro F."/>
            <person name="Carrasco-Ramiro F."/>
            <person name="Requena JM."/>
            <person name="Aguado B."/>
        </authorList>
    </citation>
    <scope>NUCLEOTIDE SEQUENCE</scope>
</reference>
<dbReference type="Proteomes" id="UP000318821">
    <property type="component" value="Unassembled WGS sequence"/>
</dbReference>
<protein>
    <submittedName>
        <fullName evidence="2">Chromosomal_passenger_protein_putative/GeneDB:Lmj F.32.1640</fullName>
    </submittedName>
</protein>
<gene>
    <name evidence="3" type="ORF">CGC20_34160</name>
    <name evidence="2" type="ORF">LDHU3_32.2180</name>
</gene>
<dbReference type="AlphaFoldDB" id="A0A504XQ00"/>
<feature type="region of interest" description="Disordered" evidence="1">
    <location>
        <begin position="150"/>
        <end position="173"/>
    </location>
</feature>
<feature type="compositionally biased region" description="Polar residues" evidence="1">
    <location>
        <begin position="150"/>
        <end position="166"/>
    </location>
</feature>
<evidence type="ECO:0000313" key="4">
    <source>
        <dbReference type="Proteomes" id="UP000318821"/>
    </source>
</evidence>
<dbReference type="VEuPathDB" id="TriTrypDB:LdCL_320022700"/>
<sequence>MPSYRSDVDPFKEIRVLPREAAQLRHHLSRINHALQTKYFVAAELSELALQPDRSDEFLALYKAEIHRVVAKLNTNAKKQYTVTVDPLRLTTGFEFKRAADRKGNLGTAVTAANVEGLTSPDMDAKWTASLLETSRLLAQQHAIDSNRQALSSALQSTPSSQQTQGLKGGGGAAAVGSDVIGDASICVIDSDVRKANKESFLFSTPPEFTGFAPAGASPGAP</sequence>
<evidence type="ECO:0000313" key="3">
    <source>
        <dbReference type="EMBL" id="TPP47177.1"/>
    </source>
</evidence>
<dbReference type="VEuPathDB" id="TriTrypDB:LDHU3_32.2180"/>
<dbReference type="EMBL" id="RHLD01000003">
    <property type="protein sequence ID" value="TPP47177.1"/>
    <property type="molecule type" value="Genomic_DNA"/>
</dbReference>
<dbReference type="VEuPathDB" id="TriTrypDB:LdBPK_321720.1"/>
<proteinExistence type="predicted"/>
<dbReference type="Proteomes" id="UP000601710">
    <property type="component" value="Chromosome 32"/>
</dbReference>
<dbReference type="EMBL" id="LR812652">
    <property type="protein sequence ID" value="CAC5432927.1"/>
    <property type="molecule type" value="Genomic_DNA"/>
</dbReference>
<reference evidence="3" key="1">
    <citation type="submission" date="2019-02" db="EMBL/GenBank/DDBJ databases">
        <title>FDA dAtabase for Regulatory Grade micrObial Sequences (FDA-ARGOS): Supporting development and validation of Infectious Disease Dx tests.</title>
        <authorList>
            <person name="Duncan R."/>
            <person name="Fisher C."/>
            <person name="Tallon L.J."/>
            <person name="Sadzewicz L."/>
            <person name="Sengamalay N."/>
            <person name="Ott S."/>
            <person name="Godinez A."/>
            <person name="Nagaraj S."/>
            <person name="Nadendla S."/>
            <person name="Sichtig H."/>
        </authorList>
    </citation>
    <scope>NUCLEOTIDE SEQUENCE</scope>
    <source>
        <strain evidence="3">FDAARGOS_360</strain>
    </source>
</reference>
<evidence type="ECO:0000256" key="1">
    <source>
        <dbReference type="SAM" id="MobiDB-lite"/>
    </source>
</evidence>
<organism evidence="3 4">
    <name type="scientific">Leishmania donovani</name>
    <dbReference type="NCBI Taxonomy" id="5661"/>
    <lineage>
        <taxon>Eukaryota</taxon>
        <taxon>Discoba</taxon>
        <taxon>Euglenozoa</taxon>
        <taxon>Kinetoplastea</taxon>
        <taxon>Metakinetoplastina</taxon>
        <taxon>Trypanosomatida</taxon>
        <taxon>Trypanosomatidae</taxon>
        <taxon>Leishmaniinae</taxon>
        <taxon>Leishmania</taxon>
    </lineage>
</organism>
<evidence type="ECO:0000313" key="2">
    <source>
        <dbReference type="EMBL" id="CAC5432927.1"/>
    </source>
</evidence>